<dbReference type="EMBL" id="CP120943">
    <property type="protein sequence ID" value="WFG00175.1"/>
    <property type="molecule type" value="Genomic_DNA"/>
</dbReference>
<gene>
    <name evidence="3" type="ORF">P5S46_22020</name>
</gene>
<dbReference type="InterPro" id="IPR028082">
    <property type="entry name" value="Peripla_BP_I"/>
</dbReference>
<dbReference type="InterPro" id="IPR007443">
    <property type="entry name" value="LpoA"/>
</dbReference>
<dbReference type="AlphaFoldDB" id="A0AAJ6CT52"/>
<dbReference type="Gene3D" id="1.25.40.650">
    <property type="match status" value="1"/>
</dbReference>
<dbReference type="GO" id="GO:0031241">
    <property type="term" value="C:periplasmic side of cell outer membrane"/>
    <property type="evidence" value="ECO:0007669"/>
    <property type="project" value="TreeGrafter"/>
</dbReference>
<dbReference type="CDD" id="cd06339">
    <property type="entry name" value="PBP1_YraM_LppC_lipoprotein-like"/>
    <property type="match status" value="1"/>
</dbReference>
<dbReference type="RefSeq" id="WP_277857175.1">
    <property type="nucleotide sequence ID" value="NZ_CP120943.1"/>
</dbReference>
<dbReference type="Gene3D" id="3.40.50.2300">
    <property type="match status" value="2"/>
</dbReference>
<evidence type="ECO:0000256" key="2">
    <source>
        <dbReference type="SAM" id="SignalP"/>
    </source>
</evidence>
<evidence type="ECO:0000313" key="3">
    <source>
        <dbReference type="EMBL" id="WFG00175.1"/>
    </source>
</evidence>
<feature type="chain" id="PRO_5042608747" evidence="2">
    <location>
        <begin position="28"/>
        <end position="570"/>
    </location>
</feature>
<accession>A0AAJ6CT52</accession>
<name>A0AAJ6CT52_AERCA</name>
<dbReference type="PANTHER" id="PTHR38038">
    <property type="entry name" value="PENICILLIN-BINDING PROTEIN ACTIVATOR LPOA"/>
    <property type="match status" value="1"/>
</dbReference>
<evidence type="ECO:0000256" key="1">
    <source>
        <dbReference type="ARBA" id="ARBA00023136"/>
    </source>
</evidence>
<reference evidence="3" key="1">
    <citation type="submission" date="2023-03" db="EMBL/GenBank/DDBJ databases">
        <title>Aeromonas caviae strain AC1520.</title>
        <authorList>
            <person name="Xie T."/>
            <person name="Zhang Q."/>
            <person name="Deng J."/>
            <person name="Li X."/>
        </authorList>
    </citation>
    <scope>NUCLEOTIDE SEQUENCE</scope>
    <source>
        <strain evidence="3">AC1520</strain>
        <plasmid evidence="3">pAC1520</plasmid>
    </source>
</reference>
<sequence length="570" mass="62270">MRFRFRHSVLVWSLLMAGCSSSSPIQSDEIQRIEEAMRNGNKALIEARSQLYKTSQSSDEQFISSVLDAWLQGQRNQVNDGLSALEQLSPSLASPKARQLYYTTHAQLAQMGHNPILAANSLIHAAEISPPTEQDKQFLNAWHLLLGTPLETLRNGAAQQAGTLFEGWLKLAQWQQQVDQSGAYDVTSLNSWRQAHPDHPAWRYWQPQGSATVVNTQPYGQEWVTISPQAEVGGAIDSLADMSQGGSLYALLPLTGPYANMADAVKRGLQAALGTDSAITFIDTNLIPVSQIAAGLPAGSQVIGPLLKPDVAAFSIAGANVQLWLALNHVEHAQQPNTFFMGLDPTDEVEQMVEQMVVQGHKRVLLLLPDNANGHRYQGLFEQVVSQQNSVLSLTVEWLQQDDTDPARLLALIDPDRRRQQMMLTGQPPQDILPSLFDAVYLDGNPSDVIRVHDYLGLYVDPRATKPVFYLGSKASESGLLPDWDDALTLATPMLTASHGELYRQAANELANPSPDLLRLYALGHDAGALLPQLLGAQSGSGMPNTYDGASGSLAIDPNGTIHRELSWDK</sequence>
<protein>
    <submittedName>
        <fullName evidence="3">Penicillin-binding protein activator</fullName>
    </submittedName>
</protein>
<organism evidence="3 4">
    <name type="scientific">Aeromonas caviae</name>
    <name type="common">Aeromonas punctata</name>
    <dbReference type="NCBI Taxonomy" id="648"/>
    <lineage>
        <taxon>Bacteria</taxon>
        <taxon>Pseudomonadati</taxon>
        <taxon>Pseudomonadota</taxon>
        <taxon>Gammaproteobacteria</taxon>
        <taxon>Aeromonadales</taxon>
        <taxon>Aeromonadaceae</taxon>
        <taxon>Aeromonas</taxon>
    </lineage>
</organism>
<geneLocation type="plasmid" evidence="3 4">
    <name>pAC1520</name>
</geneLocation>
<dbReference type="GO" id="GO:0030234">
    <property type="term" value="F:enzyme regulator activity"/>
    <property type="evidence" value="ECO:0007669"/>
    <property type="project" value="TreeGrafter"/>
</dbReference>
<keyword evidence="2" id="KW-0732">Signal</keyword>
<dbReference type="PROSITE" id="PS51257">
    <property type="entry name" value="PROKAR_LIPOPROTEIN"/>
    <property type="match status" value="1"/>
</dbReference>
<dbReference type="Pfam" id="PF04348">
    <property type="entry name" value="LppC"/>
    <property type="match status" value="2"/>
</dbReference>
<proteinExistence type="predicted"/>
<keyword evidence="3" id="KW-0614">Plasmid</keyword>
<dbReference type="GO" id="GO:0009252">
    <property type="term" value="P:peptidoglycan biosynthetic process"/>
    <property type="evidence" value="ECO:0007669"/>
    <property type="project" value="TreeGrafter"/>
</dbReference>
<feature type="signal peptide" evidence="2">
    <location>
        <begin position="1"/>
        <end position="27"/>
    </location>
</feature>
<dbReference type="SUPFAM" id="SSF53822">
    <property type="entry name" value="Periplasmic binding protein-like I"/>
    <property type="match status" value="1"/>
</dbReference>
<dbReference type="PANTHER" id="PTHR38038:SF1">
    <property type="entry name" value="PENICILLIN-BINDING PROTEIN ACTIVATOR LPOA"/>
    <property type="match status" value="1"/>
</dbReference>
<dbReference type="Proteomes" id="UP001218423">
    <property type="component" value="Plasmid pAC1520"/>
</dbReference>
<keyword evidence="1" id="KW-0472">Membrane</keyword>
<evidence type="ECO:0000313" key="4">
    <source>
        <dbReference type="Proteomes" id="UP001218423"/>
    </source>
</evidence>